<gene>
    <name evidence="4" type="ORF">TSUD_400440</name>
</gene>
<feature type="region of interest" description="Disordered" evidence="2">
    <location>
        <begin position="527"/>
        <end position="552"/>
    </location>
</feature>
<evidence type="ECO:0000256" key="1">
    <source>
        <dbReference type="SAM" id="Coils"/>
    </source>
</evidence>
<feature type="domain" description="Retrotransposon gag" evidence="3">
    <location>
        <begin position="101"/>
        <end position="191"/>
    </location>
</feature>
<protein>
    <recommendedName>
        <fullName evidence="3">Retrotransposon gag domain-containing protein</fullName>
    </recommendedName>
</protein>
<dbReference type="AlphaFoldDB" id="A0A2Z6NRT6"/>
<dbReference type="InterPro" id="IPR005162">
    <property type="entry name" value="Retrotrans_gag_dom"/>
</dbReference>
<evidence type="ECO:0000313" key="4">
    <source>
        <dbReference type="EMBL" id="GAU44843.1"/>
    </source>
</evidence>
<keyword evidence="1" id="KW-0175">Coiled coil</keyword>
<feature type="region of interest" description="Disordered" evidence="2">
    <location>
        <begin position="344"/>
        <end position="364"/>
    </location>
</feature>
<feature type="region of interest" description="Disordered" evidence="2">
    <location>
        <begin position="226"/>
        <end position="249"/>
    </location>
</feature>
<reference evidence="5" key="1">
    <citation type="journal article" date="2017" name="Front. Plant Sci.">
        <title>Climate Clever Clovers: New Paradigm to Reduce the Environmental Footprint of Ruminants by Breeding Low Methanogenic Forages Utilizing Haplotype Variation.</title>
        <authorList>
            <person name="Kaur P."/>
            <person name="Appels R."/>
            <person name="Bayer P.E."/>
            <person name="Keeble-Gagnere G."/>
            <person name="Wang J."/>
            <person name="Hirakawa H."/>
            <person name="Shirasawa K."/>
            <person name="Vercoe P."/>
            <person name="Stefanova K."/>
            <person name="Durmic Z."/>
            <person name="Nichols P."/>
            <person name="Revell C."/>
            <person name="Isobe S.N."/>
            <person name="Edwards D."/>
            <person name="Erskine W."/>
        </authorList>
    </citation>
    <scope>NUCLEOTIDE SEQUENCE [LARGE SCALE GENOMIC DNA]</scope>
    <source>
        <strain evidence="5">cv. Daliak</strain>
    </source>
</reference>
<name>A0A2Z6NRT6_TRISU</name>
<dbReference type="OrthoDB" id="1745575at2759"/>
<evidence type="ECO:0000256" key="2">
    <source>
        <dbReference type="SAM" id="MobiDB-lite"/>
    </source>
</evidence>
<evidence type="ECO:0000259" key="3">
    <source>
        <dbReference type="Pfam" id="PF03732"/>
    </source>
</evidence>
<evidence type="ECO:0000313" key="5">
    <source>
        <dbReference type="Proteomes" id="UP000242715"/>
    </source>
</evidence>
<sequence>MAANHGNSPSIKVAMEEIRSLQKKVTTMEKERAEQNVDSEDESLIESQPLRQSLWDSKVPDIFKSPHLPTFDGKTDPVEHLMAVGTQTAIIGAPEHLRCKLLSGTLKDAALRWYMNLPNNSIESYADFHKKFIHQFSGTKHVKVTATSLFTIRQNYAETLREYLARFSEATITVSNPNKEMFVAAFHNGLKAGHFNESLAHKPATSMQEVIKRASCYIKGDESNAEKRSRDGYRAKPYHPPNSAGGMGCPHYRRYPADREYTPLNRTRVHVLHGILQAGLAPLPPPKMHNTIMGPDTEAWCAYHRRKGHETERCFRLRDLIEDLIRSGHLRKFLEDAAKGQIALPKQAPNQKKGECDGRNKGSQGSSANILYWDAYKAIRYDRKSRFEICSVRSLNLPRTPEISFNPDAREILPHDDDPLVIQVEILNSLIGFSGEQVDVMGHITLYTTFGEDENAMTIKVRYLVVKTLFTSYNIIIGRSAFNALGAVMSTLYLSIKYPLNNGKVGVVKGDRVLARKCYESSLKIRHRPSKPVSPPVSGERTNGIDPRDKFQDSRISPIEDLEQVQIGEHSHQTTNIGTSLQPKERERIVTLLRSNRDLFAWQPSDMSGIDESVITHKLSISAVNKPVVQRKRKVGEERRATITEEVAKLKEAGFREQQGIKAPLPLLAALEPPSPEPRVVRPLPFDLLGLRGSSSPSSSSWPATMTFTFLISTGILPDPSEFFLLVLVTPLSSTTSCDIASAEAAARSASTFWALAFITKAALCCAEIVDIEPTRNQRRD</sequence>
<dbReference type="Proteomes" id="UP000242715">
    <property type="component" value="Unassembled WGS sequence"/>
</dbReference>
<keyword evidence="5" id="KW-1185">Reference proteome</keyword>
<dbReference type="PANTHER" id="PTHR33223">
    <property type="entry name" value="CCHC-TYPE DOMAIN-CONTAINING PROTEIN"/>
    <property type="match status" value="1"/>
</dbReference>
<proteinExistence type="predicted"/>
<accession>A0A2Z6NRT6</accession>
<feature type="coiled-coil region" evidence="1">
    <location>
        <begin position="11"/>
        <end position="38"/>
    </location>
</feature>
<dbReference type="Pfam" id="PF03732">
    <property type="entry name" value="Retrotrans_gag"/>
    <property type="match status" value="1"/>
</dbReference>
<dbReference type="EMBL" id="DF974078">
    <property type="protein sequence ID" value="GAU44843.1"/>
    <property type="molecule type" value="Genomic_DNA"/>
</dbReference>
<dbReference type="PANTHER" id="PTHR33223:SF10">
    <property type="entry name" value="AMINOTRANSFERASE-LIKE PLANT MOBILE DOMAIN-CONTAINING PROTEIN"/>
    <property type="match status" value="1"/>
</dbReference>
<organism evidence="4 5">
    <name type="scientific">Trifolium subterraneum</name>
    <name type="common">Subterranean clover</name>
    <dbReference type="NCBI Taxonomy" id="3900"/>
    <lineage>
        <taxon>Eukaryota</taxon>
        <taxon>Viridiplantae</taxon>
        <taxon>Streptophyta</taxon>
        <taxon>Embryophyta</taxon>
        <taxon>Tracheophyta</taxon>
        <taxon>Spermatophyta</taxon>
        <taxon>Magnoliopsida</taxon>
        <taxon>eudicotyledons</taxon>
        <taxon>Gunneridae</taxon>
        <taxon>Pentapetalae</taxon>
        <taxon>rosids</taxon>
        <taxon>fabids</taxon>
        <taxon>Fabales</taxon>
        <taxon>Fabaceae</taxon>
        <taxon>Papilionoideae</taxon>
        <taxon>50 kb inversion clade</taxon>
        <taxon>NPAAA clade</taxon>
        <taxon>Hologalegina</taxon>
        <taxon>IRL clade</taxon>
        <taxon>Trifolieae</taxon>
        <taxon>Trifolium</taxon>
    </lineage>
</organism>